<feature type="compositionally biased region" description="Basic and acidic residues" evidence="1">
    <location>
        <begin position="64"/>
        <end position="78"/>
    </location>
</feature>
<evidence type="ECO:0000313" key="3">
    <source>
        <dbReference type="EMBL" id="RMB57725.1"/>
    </source>
</evidence>
<feature type="compositionally biased region" description="Basic and acidic residues" evidence="1">
    <location>
        <begin position="87"/>
        <end position="97"/>
    </location>
</feature>
<feature type="compositionally biased region" description="Low complexity" evidence="1">
    <location>
        <begin position="49"/>
        <end position="60"/>
    </location>
</feature>
<reference evidence="3 4" key="1">
    <citation type="submission" date="2018-10" db="EMBL/GenBank/DDBJ databases">
        <title>Corynebacterium macginleyi genome sequencing and assembly of the type strain and two clinical samples.</title>
        <authorList>
            <person name="Bernier A.-M."/>
            <person name="Bernard K."/>
        </authorList>
    </citation>
    <scope>NUCLEOTIDE SEQUENCE [LARGE SCALE GENOMIC DNA]</scope>
    <source>
        <strain evidence="3 4">NML 120205</strain>
    </source>
</reference>
<feature type="region of interest" description="Disordered" evidence="1">
    <location>
        <begin position="24"/>
        <end position="105"/>
    </location>
</feature>
<organism evidence="3 4">
    <name type="scientific">Corynebacterium macginleyi</name>
    <dbReference type="NCBI Taxonomy" id="38290"/>
    <lineage>
        <taxon>Bacteria</taxon>
        <taxon>Bacillati</taxon>
        <taxon>Actinomycetota</taxon>
        <taxon>Actinomycetes</taxon>
        <taxon>Mycobacteriales</taxon>
        <taxon>Corynebacteriaceae</taxon>
        <taxon>Corynebacterium</taxon>
    </lineage>
</organism>
<keyword evidence="2" id="KW-0732">Signal</keyword>
<feature type="chain" id="PRO_5038487643" description="DUF732 domain-containing protein" evidence="2">
    <location>
        <begin position="22"/>
        <end position="177"/>
    </location>
</feature>
<name>A0A3M0FZ13_9CORY</name>
<evidence type="ECO:0000313" key="4">
    <source>
        <dbReference type="Proteomes" id="UP000270649"/>
    </source>
</evidence>
<comment type="caution">
    <text evidence="3">The sequence shown here is derived from an EMBL/GenBank/DDBJ whole genome shotgun (WGS) entry which is preliminary data.</text>
</comment>
<proteinExistence type="predicted"/>
<evidence type="ECO:0000256" key="1">
    <source>
        <dbReference type="SAM" id="MobiDB-lite"/>
    </source>
</evidence>
<dbReference type="Proteomes" id="UP000270649">
    <property type="component" value="Unassembled WGS sequence"/>
</dbReference>
<evidence type="ECO:0008006" key="5">
    <source>
        <dbReference type="Google" id="ProtNLM"/>
    </source>
</evidence>
<gene>
    <name evidence="3" type="ORF">D9543_09305</name>
</gene>
<dbReference type="EMBL" id="REGC01000013">
    <property type="protein sequence ID" value="RMB57725.1"/>
    <property type="molecule type" value="Genomic_DNA"/>
</dbReference>
<sequence>MRKLALVGAVLCLGLVGCGSATVDSDSGIDTSVAPLSREKTSDVSTTRSSESVSGGASSEQEPSESRNGGKDAAEPRKGSGSGSAKSPEDRGAREISEIPSAQLPKQEAAYLDSLKNAGVKVDGVEDQLLGAGQAACGEDEITIPAVAGQLIEQQRSDMDFEELTKLLQDNARSALC</sequence>
<dbReference type="AlphaFoldDB" id="A0A3M0FZ13"/>
<protein>
    <recommendedName>
        <fullName evidence="5">DUF732 domain-containing protein</fullName>
    </recommendedName>
</protein>
<accession>A0A3M0FZ13</accession>
<feature type="signal peptide" evidence="2">
    <location>
        <begin position="1"/>
        <end position="21"/>
    </location>
</feature>
<dbReference type="PROSITE" id="PS51257">
    <property type="entry name" value="PROKAR_LIPOPROTEIN"/>
    <property type="match status" value="1"/>
</dbReference>
<evidence type="ECO:0000256" key="2">
    <source>
        <dbReference type="SAM" id="SignalP"/>
    </source>
</evidence>